<feature type="domain" description="D-isomer specific 2-hydroxyacid dehydrogenase NAD-binding" evidence="3">
    <location>
        <begin position="107"/>
        <end position="277"/>
    </location>
</feature>
<keyword evidence="2" id="KW-0520">NAD</keyword>
<dbReference type="Gene3D" id="3.40.50.720">
    <property type="entry name" value="NAD(P)-binding Rossmann-like Domain"/>
    <property type="match status" value="2"/>
</dbReference>
<dbReference type="KEGG" id="pus:CKA81_07585"/>
<evidence type="ECO:0000256" key="1">
    <source>
        <dbReference type="ARBA" id="ARBA00023002"/>
    </source>
</evidence>
<evidence type="ECO:0000313" key="5">
    <source>
        <dbReference type="Proteomes" id="UP000283474"/>
    </source>
</evidence>
<organism evidence="4 5">
    <name type="scientific">Pollutimonas thiosulfatoxidans</name>
    <dbReference type="NCBI Taxonomy" id="2028345"/>
    <lineage>
        <taxon>Bacteria</taxon>
        <taxon>Pseudomonadati</taxon>
        <taxon>Pseudomonadota</taxon>
        <taxon>Betaproteobacteria</taxon>
        <taxon>Burkholderiales</taxon>
        <taxon>Alcaligenaceae</taxon>
        <taxon>Pollutimonas</taxon>
    </lineage>
</organism>
<dbReference type="Proteomes" id="UP000283474">
    <property type="component" value="Chromosome"/>
</dbReference>
<dbReference type="SUPFAM" id="SSF51735">
    <property type="entry name" value="NAD(P)-binding Rossmann-fold domains"/>
    <property type="match status" value="1"/>
</dbReference>
<dbReference type="GO" id="GO:0051287">
    <property type="term" value="F:NAD binding"/>
    <property type="evidence" value="ECO:0007669"/>
    <property type="project" value="InterPro"/>
</dbReference>
<protein>
    <submittedName>
        <fullName evidence="4">Glyoxylate/hydroxypyruvate reductase A</fullName>
    </submittedName>
</protein>
<proteinExistence type="predicted"/>
<evidence type="ECO:0000313" key="4">
    <source>
        <dbReference type="EMBL" id="QAA93715.1"/>
    </source>
</evidence>
<dbReference type="PANTHER" id="PTHR43333:SF1">
    <property type="entry name" value="D-ISOMER SPECIFIC 2-HYDROXYACID DEHYDROGENASE NAD-BINDING DOMAIN-CONTAINING PROTEIN"/>
    <property type="match status" value="1"/>
</dbReference>
<keyword evidence="5" id="KW-1185">Reference proteome</keyword>
<dbReference type="Pfam" id="PF02826">
    <property type="entry name" value="2-Hacid_dh_C"/>
    <property type="match status" value="1"/>
</dbReference>
<dbReference type="CDD" id="cd12164">
    <property type="entry name" value="GDH_like_2"/>
    <property type="match status" value="1"/>
</dbReference>
<reference evidence="4 5" key="1">
    <citation type="submission" date="2017-08" db="EMBL/GenBank/DDBJ databases">
        <authorList>
            <person name="Park S.-J."/>
            <person name="Kim H."/>
        </authorList>
    </citation>
    <scope>NUCLEOTIDE SEQUENCE [LARGE SCALE GENOMIC DNA]</scope>
    <source>
        <strain evidence="5">ye3</strain>
    </source>
</reference>
<sequence length="312" mass="34161">MKVKIMVAGGTADYTEEWRARFAQACPDMQVIAWHGEADPPAADYAVVWQPPEGFFAASPGLKAVFNLGAGVDRLMTMPDLPASLPVVRVEDAGMGSQMAEYVLHGLIHASRQFDRYAENQARGQWLKLPAISYEAWPVGVMGLGAIGKQVAETLARAGYPVAGWSRSPKTVTGVRTFHADTGFRDFLARTRVLVNVLPLTPSTENIINQSTLQALLPDAYVINVARGHHVVDEDLLSAIDAGHVQGALLDVFRTEPLPADHPYWTHPRVRITPHISAITRYEETLEQIIDKIHSLEQGLPISGVVARNQGY</sequence>
<dbReference type="InterPro" id="IPR036291">
    <property type="entry name" value="NAD(P)-bd_dom_sf"/>
</dbReference>
<evidence type="ECO:0000256" key="2">
    <source>
        <dbReference type="ARBA" id="ARBA00023027"/>
    </source>
</evidence>
<dbReference type="EMBL" id="CP022987">
    <property type="protein sequence ID" value="QAA93715.1"/>
    <property type="molecule type" value="Genomic_DNA"/>
</dbReference>
<dbReference type="AlphaFoldDB" id="A0A410GBP9"/>
<keyword evidence="1" id="KW-0560">Oxidoreductase</keyword>
<accession>A0A410GBP9</accession>
<name>A0A410GBP9_9BURK</name>
<dbReference type="GO" id="GO:0016491">
    <property type="term" value="F:oxidoreductase activity"/>
    <property type="evidence" value="ECO:0007669"/>
    <property type="project" value="UniProtKB-KW"/>
</dbReference>
<dbReference type="OrthoDB" id="9787219at2"/>
<keyword evidence="4" id="KW-0670">Pyruvate</keyword>
<evidence type="ECO:0000259" key="3">
    <source>
        <dbReference type="Pfam" id="PF02826"/>
    </source>
</evidence>
<dbReference type="PANTHER" id="PTHR43333">
    <property type="entry name" value="2-HACID_DH_C DOMAIN-CONTAINING PROTEIN"/>
    <property type="match status" value="1"/>
</dbReference>
<gene>
    <name evidence="4" type="ORF">CKA81_07585</name>
</gene>
<dbReference type="InterPro" id="IPR006140">
    <property type="entry name" value="D-isomer_DH_NAD-bd"/>
</dbReference>